<gene>
    <name evidence="1" type="ORF">DDZ15_14210</name>
</gene>
<dbReference type="OrthoDB" id="6399635at2"/>
<name>A0A316TRU6_9BACT</name>
<dbReference type="RefSeq" id="WP_109647762.1">
    <property type="nucleotide sequence ID" value="NZ_QGGB01000009.1"/>
</dbReference>
<dbReference type="AlphaFoldDB" id="A0A316TRU6"/>
<comment type="caution">
    <text evidence="1">The sequence shown here is derived from an EMBL/GenBank/DDBJ whole genome shotgun (WGS) entry which is preliminary data.</text>
</comment>
<dbReference type="EMBL" id="QGGB01000009">
    <property type="protein sequence ID" value="PWN05735.1"/>
    <property type="molecule type" value="Genomic_DNA"/>
</dbReference>
<evidence type="ECO:0000313" key="2">
    <source>
        <dbReference type="Proteomes" id="UP000245533"/>
    </source>
</evidence>
<keyword evidence="2" id="KW-1185">Reference proteome</keyword>
<organism evidence="1 2">
    <name type="scientific">Rhodohalobacter mucosus</name>
    <dbReference type="NCBI Taxonomy" id="2079485"/>
    <lineage>
        <taxon>Bacteria</taxon>
        <taxon>Pseudomonadati</taxon>
        <taxon>Balneolota</taxon>
        <taxon>Balneolia</taxon>
        <taxon>Balneolales</taxon>
        <taxon>Balneolaceae</taxon>
        <taxon>Rhodohalobacter</taxon>
    </lineage>
</organism>
<accession>A0A316TRU6</accession>
<dbReference type="Proteomes" id="UP000245533">
    <property type="component" value="Unassembled WGS sequence"/>
</dbReference>
<protein>
    <submittedName>
        <fullName evidence="1">Uncharacterized protein</fullName>
    </submittedName>
</protein>
<sequence>MHCFRYILPFLYTVVFWQSALSQTLLEGNILSASGEAIPEIYVTVIPPGPADIFTDHRSTVKADQNGFFRAELTQKGLYSIRFNGIYHKSSYFLLLADGQPSLRFTIYLIPHRFNEGEYFVNDDYLKWIRVTGNFNEYDYMSGFWFHHADDGSIFAFIPAQTDTLRYQIRGLSYGSGSHPHPDADGYNLREDGTFESVLHTGLPADSVEIRYTPRQTMPYQEFYRGLDLQGTGPLSAFIVFENPDDRHWVMPLMQIRRFPQTLMVIENPNESQVSMANHFRLLLDENKPKFPYQPDRQVRLNETEKFILDETLTETQHGLLYLLYASLLQQHQIYSEYRAFLPEPHSSELPEYDRQILMKIPDTIHPTHPAWAINRTLPGFLLQIVPDYAPLAAYLSEIIALHPADGVAEQAAIDLFRATALDYESADRVPAFRLALNRFGDRRIVAQLRHLFNTEIDGEGM</sequence>
<proteinExistence type="predicted"/>
<reference evidence="1 2" key="1">
    <citation type="submission" date="2018-05" db="EMBL/GenBank/DDBJ databases">
        <title>Rhodohalobacter halophilus gen. nov., sp. nov., a moderately halophilic member of the family Balneolaceae.</title>
        <authorList>
            <person name="Liu Z.-W."/>
        </authorList>
    </citation>
    <scope>NUCLEOTIDE SEQUENCE [LARGE SCALE GENOMIC DNA]</scope>
    <source>
        <strain evidence="1 2">8A47</strain>
    </source>
</reference>
<evidence type="ECO:0000313" key="1">
    <source>
        <dbReference type="EMBL" id="PWN05735.1"/>
    </source>
</evidence>